<organism evidence="1">
    <name type="scientific">virus sp. ctLl75</name>
    <dbReference type="NCBI Taxonomy" id="2828249"/>
    <lineage>
        <taxon>Viruses</taxon>
    </lineage>
</organism>
<accession>A0A8S5RAF8</accession>
<dbReference type="EMBL" id="BK059085">
    <property type="protein sequence ID" value="DAE28352.1"/>
    <property type="molecule type" value="Genomic_DNA"/>
</dbReference>
<evidence type="ECO:0000313" key="1">
    <source>
        <dbReference type="EMBL" id="DAE28352.1"/>
    </source>
</evidence>
<sequence>MITRNERTRESPYLSCGERTKTVLKRKVF</sequence>
<name>A0A8S5RAF8_9VIRU</name>
<reference evidence="1" key="1">
    <citation type="journal article" date="2021" name="Proc. Natl. Acad. Sci. U.S.A.">
        <title>A Catalog of Tens of Thousands of Viruses from Human Metagenomes Reveals Hidden Associations with Chronic Diseases.</title>
        <authorList>
            <person name="Tisza M.J."/>
            <person name="Buck C.B."/>
        </authorList>
    </citation>
    <scope>NUCLEOTIDE SEQUENCE</scope>
    <source>
        <strain evidence="1">CtLl75</strain>
    </source>
</reference>
<protein>
    <submittedName>
        <fullName evidence="1">Uncharacterized protein</fullName>
    </submittedName>
</protein>
<proteinExistence type="predicted"/>